<feature type="transmembrane region" description="Helical" evidence="1">
    <location>
        <begin position="43"/>
        <end position="60"/>
    </location>
</feature>
<feature type="transmembrane region" description="Helical" evidence="1">
    <location>
        <begin position="171"/>
        <end position="193"/>
    </location>
</feature>
<feature type="transmembrane region" description="Helical" evidence="1">
    <location>
        <begin position="80"/>
        <end position="97"/>
    </location>
</feature>
<gene>
    <name evidence="2" type="ORF">TTHERM_00194790</name>
</gene>
<evidence type="ECO:0000256" key="1">
    <source>
        <dbReference type="SAM" id="Phobius"/>
    </source>
</evidence>
<keyword evidence="1 2" id="KW-0812">Transmembrane</keyword>
<feature type="transmembrane region" description="Helical" evidence="1">
    <location>
        <begin position="103"/>
        <end position="124"/>
    </location>
</feature>
<dbReference type="RefSeq" id="XP_001017232.2">
    <property type="nucleotide sequence ID" value="XM_001017232.2"/>
</dbReference>
<feature type="transmembrane region" description="Helical" evidence="1">
    <location>
        <begin position="136"/>
        <end position="156"/>
    </location>
</feature>
<proteinExistence type="predicted"/>
<protein>
    <submittedName>
        <fullName evidence="2">Transmembrane protein, putative</fullName>
    </submittedName>
</protein>
<accession>Q23K56</accession>
<keyword evidence="3" id="KW-1185">Reference proteome</keyword>
<keyword evidence="1" id="KW-0472">Membrane</keyword>
<dbReference type="InParanoid" id="Q23K56"/>
<keyword evidence="1" id="KW-1133">Transmembrane helix</keyword>
<feature type="transmembrane region" description="Helical" evidence="1">
    <location>
        <begin position="266"/>
        <end position="293"/>
    </location>
</feature>
<dbReference type="OrthoDB" id="10577457at2759"/>
<organism evidence="2 3">
    <name type="scientific">Tetrahymena thermophila (strain SB210)</name>
    <dbReference type="NCBI Taxonomy" id="312017"/>
    <lineage>
        <taxon>Eukaryota</taxon>
        <taxon>Sar</taxon>
        <taxon>Alveolata</taxon>
        <taxon>Ciliophora</taxon>
        <taxon>Intramacronucleata</taxon>
        <taxon>Oligohymenophorea</taxon>
        <taxon>Hymenostomatida</taxon>
        <taxon>Tetrahymenina</taxon>
        <taxon>Tetrahymenidae</taxon>
        <taxon>Tetrahymena</taxon>
    </lineage>
</organism>
<dbReference type="EMBL" id="GG662673">
    <property type="protein sequence ID" value="EAR96987.2"/>
    <property type="molecule type" value="Genomic_DNA"/>
</dbReference>
<dbReference type="AlphaFoldDB" id="Q23K56"/>
<dbReference type="Proteomes" id="UP000009168">
    <property type="component" value="Unassembled WGS sequence"/>
</dbReference>
<sequence length="324" mass="37691">MSHSSQSSSTTQQDTSQTEGSYVLVSTLAQCTIDNLFGCMENLILLAVALVSVAYGFMALRNIMKDRNQILDFWDKVTMYIAFFQVVMAAVFFGFYNSQIWHFSIRTLIFGNSILICQIVFLIQELSDSMKANIDKMIKITFGYLFGLWFFCGFLHKNTPEAPYNCMRMDWMLISGSNFILSCIQAYATVNIIQFIQNQSKPDVGYTEEGIQNYSKDDCENRKVQLPGLLIGVLLPSFLLFIWDYISHTHAEKLIDCNEFYFSSNFFTLIIFVFVKAICYFLGPWSIFFVFYWKNRSYINTVQDNPNKEFFFDRRSELIEKQSF</sequence>
<name>Q23K56_TETTS</name>
<reference evidence="3" key="1">
    <citation type="journal article" date="2006" name="PLoS Biol.">
        <title>Macronuclear genome sequence of the ciliate Tetrahymena thermophila, a model eukaryote.</title>
        <authorList>
            <person name="Eisen J.A."/>
            <person name="Coyne R.S."/>
            <person name="Wu M."/>
            <person name="Wu D."/>
            <person name="Thiagarajan M."/>
            <person name="Wortman J.R."/>
            <person name="Badger J.H."/>
            <person name="Ren Q."/>
            <person name="Amedeo P."/>
            <person name="Jones K.M."/>
            <person name="Tallon L.J."/>
            <person name="Delcher A.L."/>
            <person name="Salzberg S.L."/>
            <person name="Silva J.C."/>
            <person name="Haas B.J."/>
            <person name="Majoros W.H."/>
            <person name="Farzad M."/>
            <person name="Carlton J.M."/>
            <person name="Smith R.K. Jr."/>
            <person name="Garg J."/>
            <person name="Pearlman R.E."/>
            <person name="Karrer K.M."/>
            <person name="Sun L."/>
            <person name="Manning G."/>
            <person name="Elde N.C."/>
            <person name="Turkewitz A.P."/>
            <person name="Asai D.J."/>
            <person name="Wilkes D.E."/>
            <person name="Wang Y."/>
            <person name="Cai H."/>
            <person name="Collins K."/>
            <person name="Stewart B.A."/>
            <person name="Lee S.R."/>
            <person name="Wilamowska K."/>
            <person name="Weinberg Z."/>
            <person name="Ruzzo W.L."/>
            <person name="Wloga D."/>
            <person name="Gaertig J."/>
            <person name="Frankel J."/>
            <person name="Tsao C.-C."/>
            <person name="Gorovsky M.A."/>
            <person name="Keeling P.J."/>
            <person name="Waller R.F."/>
            <person name="Patron N.J."/>
            <person name="Cherry J.M."/>
            <person name="Stover N.A."/>
            <person name="Krieger C.J."/>
            <person name="del Toro C."/>
            <person name="Ryder H.F."/>
            <person name="Williamson S.C."/>
            <person name="Barbeau R.A."/>
            <person name="Hamilton E.P."/>
            <person name="Orias E."/>
        </authorList>
    </citation>
    <scope>NUCLEOTIDE SEQUENCE [LARGE SCALE GENOMIC DNA]</scope>
    <source>
        <strain evidence="3">SB210</strain>
    </source>
</reference>
<evidence type="ECO:0000313" key="3">
    <source>
        <dbReference type="Proteomes" id="UP000009168"/>
    </source>
</evidence>
<dbReference type="eggNOG" id="ENOG502T1ME">
    <property type="taxonomic scope" value="Eukaryota"/>
</dbReference>
<feature type="transmembrane region" description="Helical" evidence="1">
    <location>
        <begin position="226"/>
        <end position="246"/>
    </location>
</feature>
<dbReference type="GeneID" id="7830570"/>
<dbReference type="HOGENOM" id="CLU_884232_0_0_1"/>
<dbReference type="KEGG" id="tet:TTHERM_00194790"/>
<evidence type="ECO:0000313" key="2">
    <source>
        <dbReference type="EMBL" id="EAR96987.2"/>
    </source>
</evidence>